<dbReference type="SMART" id="SM00028">
    <property type="entry name" value="TPR"/>
    <property type="match status" value="6"/>
</dbReference>
<dbReference type="GO" id="GO:0035269">
    <property type="term" value="P:protein O-linked glycosylation via mannose"/>
    <property type="evidence" value="ECO:0007669"/>
    <property type="project" value="TreeGrafter"/>
</dbReference>
<dbReference type="InterPro" id="IPR019734">
    <property type="entry name" value="TPR_rpt"/>
</dbReference>
<dbReference type="Gene3D" id="1.25.40.10">
    <property type="entry name" value="Tetratricopeptide repeat domain"/>
    <property type="match status" value="2"/>
</dbReference>
<comment type="caution">
    <text evidence="4">The sequence shown here is derived from an EMBL/GenBank/DDBJ whole genome shotgun (WGS) entry which is preliminary data.</text>
</comment>
<dbReference type="PANTHER" id="PTHR44227:SF3">
    <property type="entry name" value="PROTEIN O-MANNOSYL-TRANSFERASE TMTC4"/>
    <property type="match status" value="1"/>
</dbReference>
<dbReference type="PROSITE" id="PS50293">
    <property type="entry name" value="TPR_REGION"/>
    <property type="match status" value="2"/>
</dbReference>
<dbReference type="GO" id="GO:0000030">
    <property type="term" value="F:mannosyltransferase activity"/>
    <property type="evidence" value="ECO:0007669"/>
    <property type="project" value="TreeGrafter"/>
</dbReference>
<dbReference type="PROSITE" id="PS50005">
    <property type="entry name" value="TPR"/>
    <property type="match status" value="3"/>
</dbReference>
<dbReference type="RefSeq" id="WP_136736487.1">
    <property type="nucleotide sequence ID" value="NZ_SWDB01000030.1"/>
</dbReference>
<dbReference type="InterPro" id="IPR006597">
    <property type="entry name" value="Sel1-like"/>
</dbReference>
<dbReference type="GO" id="GO:0030968">
    <property type="term" value="P:endoplasmic reticulum unfolded protein response"/>
    <property type="evidence" value="ECO:0007669"/>
    <property type="project" value="TreeGrafter"/>
</dbReference>
<dbReference type="Pfam" id="PF13176">
    <property type="entry name" value="TPR_7"/>
    <property type="match status" value="1"/>
</dbReference>
<evidence type="ECO:0000256" key="1">
    <source>
        <dbReference type="ARBA" id="ARBA00022737"/>
    </source>
</evidence>
<dbReference type="Pfam" id="PF00515">
    <property type="entry name" value="TPR_1"/>
    <property type="match status" value="1"/>
</dbReference>
<gene>
    <name evidence="4" type="ORF">E8M12_12535</name>
</gene>
<keyword evidence="1" id="KW-0677">Repeat</keyword>
<dbReference type="SMART" id="SM00671">
    <property type="entry name" value="SEL1"/>
    <property type="match status" value="3"/>
</dbReference>
<dbReference type="SUPFAM" id="SSF48452">
    <property type="entry name" value="TPR-like"/>
    <property type="match status" value="1"/>
</dbReference>
<organism evidence="4 5">
    <name type="scientific">Thalassotalea mangrovi</name>
    <dbReference type="NCBI Taxonomy" id="2572245"/>
    <lineage>
        <taxon>Bacteria</taxon>
        <taxon>Pseudomonadati</taxon>
        <taxon>Pseudomonadota</taxon>
        <taxon>Gammaproteobacteria</taxon>
        <taxon>Alteromonadales</taxon>
        <taxon>Colwelliaceae</taxon>
        <taxon>Thalassotalea</taxon>
    </lineage>
</organism>
<accession>A0A4U1B345</accession>
<dbReference type="PANTHER" id="PTHR44227">
    <property type="match status" value="1"/>
</dbReference>
<feature type="repeat" description="TPR" evidence="3">
    <location>
        <begin position="95"/>
        <end position="128"/>
    </location>
</feature>
<evidence type="ECO:0000313" key="5">
    <source>
        <dbReference type="Proteomes" id="UP000307999"/>
    </source>
</evidence>
<reference evidence="4 5" key="1">
    <citation type="submission" date="2019-04" db="EMBL/GenBank/DDBJ databases">
        <title>Thalassotalea guangxiensis sp. nov., isolated from sediment of the coastal wetland.</title>
        <authorList>
            <person name="Zheng S."/>
            <person name="Zhang D."/>
        </authorList>
    </citation>
    <scope>NUCLEOTIDE SEQUENCE [LARGE SCALE GENOMIC DNA]</scope>
    <source>
        <strain evidence="4 5">ZS-4</strain>
    </source>
</reference>
<name>A0A4U1B345_9GAMM</name>
<keyword evidence="2 3" id="KW-0802">TPR repeat</keyword>
<feature type="repeat" description="TPR" evidence="3">
    <location>
        <begin position="251"/>
        <end position="284"/>
    </location>
</feature>
<keyword evidence="5" id="KW-1185">Reference proteome</keyword>
<protein>
    <submittedName>
        <fullName evidence="4">Tetratricopeptide repeat protein</fullName>
    </submittedName>
</protein>
<dbReference type="InterPro" id="IPR052346">
    <property type="entry name" value="O-mannosyl-transferase_TMTC"/>
</dbReference>
<dbReference type="Pfam" id="PF13181">
    <property type="entry name" value="TPR_8"/>
    <property type="match status" value="1"/>
</dbReference>
<dbReference type="InterPro" id="IPR011990">
    <property type="entry name" value="TPR-like_helical_dom_sf"/>
</dbReference>
<proteinExistence type="predicted"/>
<evidence type="ECO:0000313" key="4">
    <source>
        <dbReference type="EMBL" id="TKB44235.1"/>
    </source>
</evidence>
<evidence type="ECO:0000256" key="3">
    <source>
        <dbReference type="PROSITE-ProRule" id="PRU00339"/>
    </source>
</evidence>
<dbReference type="EMBL" id="SWDB01000030">
    <property type="protein sequence ID" value="TKB44235.1"/>
    <property type="molecule type" value="Genomic_DNA"/>
</dbReference>
<dbReference type="OrthoDB" id="1668776at2"/>
<sequence length="352" mass="40506">MNKPALSLLKQYRSGWIRTGWIAVALLCFGTGCASNESANLEPQQYSATNKAAVQMPIESYQQAMEQAERARLEANWEGALFAYIRSLDFQPDNSDIYLQIARIHHRLNNQDLAIKAYQQVIALSPEVIEAQQAVGVYYLQQRNYQQAKVHLSKAIAEDQKRLAKAGETTEKSSFVPNDESPIEAYTALAVIFDMEKQFIKSREYYKLALAGQPNSVNILSNLGYSYYLNNEYRQAEQYFKKAIRINPKFKRAWTNLGLVYVREQDYDKALKTFKQVMPDYEAYNDLGYLVMLEGRLVEAEYFLGKAIELSPRYFKKANVNLEQVQILKKDYQQSVNEYPGMISEQPQVVNK</sequence>
<dbReference type="Proteomes" id="UP000307999">
    <property type="component" value="Unassembled WGS sequence"/>
</dbReference>
<dbReference type="AlphaFoldDB" id="A0A4U1B345"/>
<dbReference type="PROSITE" id="PS51257">
    <property type="entry name" value="PROKAR_LIPOPROTEIN"/>
    <property type="match status" value="1"/>
</dbReference>
<feature type="repeat" description="TPR" evidence="3">
    <location>
        <begin position="217"/>
        <end position="250"/>
    </location>
</feature>
<evidence type="ECO:0000256" key="2">
    <source>
        <dbReference type="ARBA" id="ARBA00022803"/>
    </source>
</evidence>